<protein>
    <submittedName>
        <fullName evidence="2">Low molecular weight protein arginine phosphatase</fullName>
    </submittedName>
</protein>
<dbReference type="RefSeq" id="WP_277442853.1">
    <property type="nucleotide sequence ID" value="NZ_JAKOAV010000005.1"/>
</dbReference>
<keyword evidence="3" id="KW-1185">Reference proteome</keyword>
<dbReference type="SUPFAM" id="SSF52788">
    <property type="entry name" value="Phosphotyrosine protein phosphatases I"/>
    <property type="match status" value="1"/>
</dbReference>
<evidence type="ECO:0000259" key="1">
    <source>
        <dbReference type="SMART" id="SM00226"/>
    </source>
</evidence>
<dbReference type="Proteomes" id="UP001154312">
    <property type="component" value="Unassembled WGS sequence"/>
</dbReference>
<gene>
    <name evidence="2" type="ORF">L7E55_04490</name>
</gene>
<evidence type="ECO:0000313" key="2">
    <source>
        <dbReference type="EMBL" id="MDF9407622.1"/>
    </source>
</evidence>
<dbReference type="AlphaFoldDB" id="A0A9X4H4I9"/>
<dbReference type="EMBL" id="JAKOAV010000005">
    <property type="protein sequence ID" value="MDF9407622.1"/>
    <property type="molecule type" value="Genomic_DNA"/>
</dbReference>
<dbReference type="Pfam" id="PF01451">
    <property type="entry name" value="LMWPc"/>
    <property type="match status" value="1"/>
</dbReference>
<evidence type="ECO:0000313" key="3">
    <source>
        <dbReference type="Proteomes" id="UP001154312"/>
    </source>
</evidence>
<reference evidence="2" key="1">
    <citation type="submission" date="2022-02" db="EMBL/GenBank/DDBJ databases">
        <authorList>
            <person name="Leng L."/>
        </authorList>
    </citation>
    <scope>NUCLEOTIDE SEQUENCE</scope>
    <source>
        <strain evidence="2">JI</strain>
    </source>
</reference>
<organism evidence="2 3">
    <name type="scientific">Pelotomaculum isophthalicicum JI</name>
    <dbReference type="NCBI Taxonomy" id="947010"/>
    <lineage>
        <taxon>Bacteria</taxon>
        <taxon>Bacillati</taxon>
        <taxon>Bacillota</taxon>
        <taxon>Clostridia</taxon>
        <taxon>Eubacteriales</taxon>
        <taxon>Desulfotomaculaceae</taxon>
        <taxon>Pelotomaculum</taxon>
    </lineage>
</organism>
<dbReference type="CDD" id="cd16344">
    <property type="entry name" value="LMWPAP"/>
    <property type="match status" value="1"/>
</dbReference>
<dbReference type="PANTHER" id="PTHR11717:SF31">
    <property type="entry name" value="LOW MOLECULAR WEIGHT PROTEIN-TYROSINE-PHOSPHATASE ETP-RELATED"/>
    <property type="match status" value="1"/>
</dbReference>
<dbReference type="SMART" id="SM00226">
    <property type="entry name" value="LMWPc"/>
    <property type="match status" value="1"/>
</dbReference>
<feature type="domain" description="Phosphotyrosine protein phosphatase I" evidence="1">
    <location>
        <begin position="1"/>
        <end position="151"/>
    </location>
</feature>
<comment type="caution">
    <text evidence="2">The sequence shown here is derived from an EMBL/GenBank/DDBJ whole genome shotgun (WGS) entry which is preliminary data.</text>
</comment>
<dbReference type="Gene3D" id="3.40.50.2300">
    <property type="match status" value="1"/>
</dbReference>
<dbReference type="InterPro" id="IPR036196">
    <property type="entry name" value="Ptyr_pPase_sf"/>
</dbReference>
<accession>A0A9X4H4I9</accession>
<dbReference type="PANTHER" id="PTHR11717">
    <property type="entry name" value="LOW MOLECULAR WEIGHT PROTEIN TYROSINE PHOSPHATASE"/>
    <property type="match status" value="1"/>
</dbReference>
<sequence>MELLFVCTGNTCRSSMAEALARRILAERLGDSEIITVSSAGLAAWQNAPASAEAVEALAGKGIDLKEHRATRLTSEIAERAGLILTMTRAQCDYVLSVFPETSGKVFTLAEFAGADGDVPDPVGQSVTVYRRCAERLESLVFRALERLAAKAEGFFDQN</sequence>
<proteinExistence type="predicted"/>
<dbReference type="GO" id="GO:0004725">
    <property type="term" value="F:protein tyrosine phosphatase activity"/>
    <property type="evidence" value="ECO:0007669"/>
    <property type="project" value="TreeGrafter"/>
</dbReference>
<dbReference type="InterPro" id="IPR023485">
    <property type="entry name" value="Ptyr_pPase"/>
</dbReference>
<name>A0A9X4H4I9_9FIRM</name>
<dbReference type="InterPro" id="IPR050438">
    <property type="entry name" value="LMW_PTPase"/>
</dbReference>